<feature type="compositionally biased region" description="Polar residues" evidence="1">
    <location>
        <begin position="1024"/>
        <end position="1035"/>
    </location>
</feature>
<feature type="region of interest" description="Disordered" evidence="1">
    <location>
        <begin position="1019"/>
        <end position="1043"/>
    </location>
</feature>
<keyword evidence="3" id="KW-0732">Signal</keyword>
<feature type="chain" id="PRO_5046778599" evidence="3">
    <location>
        <begin position="16"/>
        <end position="1043"/>
    </location>
</feature>
<gene>
    <name evidence="4" type="ORF">M9Y10_020271</name>
</gene>
<keyword evidence="2" id="KW-0472">Membrane</keyword>
<feature type="signal peptide" evidence="3">
    <location>
        <begin position="1"/>
        <end position="15"/>
    </location>
</feature>
<evidence type="ECO:0000256" key="1">
    <source>
        <dbReference type="SAM" id="MobiDB-lite"/>
    </source>
</evidence>
<evidence type="ECO:0000313" key="4">
    <source>
        <dbReference type="EMBL" id="KAK8846265.1"/>
    </source>
</evidence>
<keyword evidence="5" id="KW-1185">Reference proteome</keyword>
<feature type="region of interest" description="Disordered" evidence="1">
    <location>
        <begin position="901"/>
        <end position="975"/>
    </location>
</feature>
<keyword evidence="2" id="KW-1133">Transmembrane helix</keyword>
<accession>A0ABR2HFS2</accession>
<keyword evidence="2" id="KW-0812">Transmembrane</keyword>
<name>A0ABR2HFS2_9EUKA</name>
<feature type="compositionally biased region" description="Low complexity" evidence="1">
    <location>
        <begin position="934"/>
        <end position="960"/>
    </location>
</feature>
<evidence type="ECO:0000256" key="2">
    <source>
        <dbReference type="SAM" id="Phobius"/>
    </source>
</evidence>
<comment type="caution">
    <text evidence="4">The sequence shown here is derived from an EMBL/GenBank/DDBJ whole genome shotgun (WGS) entry which is preliminary data.</text>
</comment>
<dbReference type="EMBL" id="JAPFFF010000029">
    <property type="protein sequence ID" value="KAK8846265.1"/>
    <property type="molecule type" value="Genomic_DNA"/>
</dbReference>
<feature type="compositionally biased region" description="Polar residues" evidence="1">
    <location>
        <begin position="924"/>
        <end position="933"/>
    </location>
</feature>
<feature type="compositionally biased region" description="Polar residues" evidence="1">
    <location>
        <begin position="902"/>
        <end position="915"/>
    </location>
</feature>
<proteinExistence type="predicted"/>
<organism evidence="4 5">
    <name type="scientific">Tritrichomonas musculus</name>
    <dbReference type="NCBI Taxonomy" id="1915356"/>
    <lineage>
        <taxon>Eukaryota</taxon>
        <taxon>Metamonada</taxon>
        <taxon>Parabasalia</taxon>
        <taxon>Tritrichomonadida</taxon>
        <taxon>Tritrichomonadidae</taxon>
        <taxon>Tritrichomonas</taxon>
    </lineage>
</organism>
<sequence length="1043" mass="109238">MLFLFGILASSFVFELDIQFCSIEIVGNENDDYFTVFSNNLQFQMQKRDDILITGTSINKNFLNISITDPKNPLNLVFDSLSFLNENPSIYIQGECIINISIGNNVEISSINSYPIALSENSNLYLSGQNKGQILNLKSYSNYSMIGGNGNIFLKNISLSSQNLTYSGLEGRIISIESCDINLSTYQETIGGRQSNLITIQSSNLSLKSEFSSCIGNSQNIDSNISIESSIIYASTASINAPCIGNNQSNQIIIMNSQIEASIENEESTFPIIGSSLNIKIDSSDIFLKATKGSAIGGGLVEGMDTLIDITNSYINASSSGNSATIGGGETKMTLKINIVDHSRVFADNLNLLGADGSAIGGGSRTTIDSIYIENSVVNASSAKCGAAIGSGNQLSGSFVESIGITSSHVFAENKGDTNQYCSAGIGGNLKNVIRIVDSNLTAKGGYFSAGIGSSKSCQIGDIVIIRSNIEASSMSAGAAIGGSSQGSVINITIIESTIDAFAGKNQLNQEVKGAAIGGGYLTTSNFILIRRSKVKAVSGWSSSAAAIGGGMMASAGNIAIEDSSVFAVSSLNASLCRHSNNGGAAIGTGASANFDNGTIVIRRSNISAFGSNIHTESSPSLPLICGAAIGHGGATLDARFDHSGIEILIENSTVFAYGGNATSSGTAASSAFVGGLVMMHPSDGKTKIVNSTVFAVSGSAVSTSSNIATSSFGWNFVPLNDELAGELSIENSKVYGNNADSSKGQYLAIAFDRFELSGSSEVEFHSSKNVTVVANYASYSGSLPLLTLSNLKELNASSLTVFGVRINYERRVELGVNDDSVSFSLPLAGEQYFLSARIDGSSTKLRNGDSPAGEDHLSIVSGDNFFNNLRIVSDTIETTSSIEIEQNSQQSELTVPETVEITPTQPNSPSTPGTQPIWPTKPASPSKQTMIPTSHVSSSSSASPTTQTSSSLSITSSASLPQQPGDDGKGADLPQKRQNVPLILGLAIGIPVAVGVIVFCAATFIILRKRANRDPYAVAPIEQPSNQNMTQPLNENELENIP</sequence>
<evidence type="ECO:0000256" key="3">
    <source>
        <dbReference type="SAM" id="SignalP"/>
    </source>
</evidence>
<evidence type="ECO:0000313" key="5">
    <source>
        <dbReference type="Proteomes" id="UP001470230"/>
    </source>
</evidence>
<reference evidence="4 5" key="1">
    <citation type="submission" date="2024-04" db="EMBL/GenBank/DDBJ databases">
        <title>Tritrichomonas musculus Genome.</title>
        <authorList>
            <person name="Alves-Ferreira E."/>
            <person name="Grigg M."/>
            <person name="Lorenzi H."/>
            <person name="Galac M."/>
        </authorList>
    </citation>
    <scope>NUCLEOTIDE SEQUENCE [LARGE SCALE GENOMIC DNA]</scope>
    <source>
        <strain evidence="4 5">EAF2021</strain>
    </source>
</reference>
<feature type="transmembrane region" description="Helical" evidence="2">
    <location>
        <begin position="983"/>
        <end position="1008"/>
    </location>
</feature>
<dbReference type="Proteomes" id="UP001470230">
    <property type="component" value="Unassembled WGS sequence"/>
</dbReference>
<protein>
    <submittedName>
        <fullName evidence="4">Uncharacterized protein</fullName>
    </submittedName>
</protein>